<name>A0AAD7GXQ9_MYCRO</name>
<proteinExistence type="predicted"/>
<gene>
    <name evidence="3" type="ORF">B0H17DRAFT_523982</name>
</gene>
<keyword evidence="2" id="KW-1133">Transmembrane helix</keyword>
<reference evidence="3" key="1">
    <citation type="submission" date="2023-03" db="EMBL/GenBank/DDBJ databases">
        <title>Massive genome expansion in bonnet fungi (Mycena s.s.) driven by repeated elements and novel gene families across ecological guilds.</title>
        <authorList>
            <consortium name="Lawrence Berkeley National Laboratory"/>
            <person name="Harder C.B."/>
            <person name="Miyauchi S."/>
            <person name="Viragh M."/>
            <person name="Kuo A."/>
            <person name="Thoen E."/>
            <person name="Andreopoulos B."/>
            <person name="Lu D."/>
            <person name="Skrede I."/>
            <person name="Drula E."/>
            <person name="Henrissat B."/>
            <person name="Morin E."/>
            <person name="Kohler A."/>
            <person name="Barry K."/>
            <person name="LaButti K."/>
            <person name="Morin E."/>
            <person name="Salamov A."/>
            <person name="Lipzen A."/>
            <person name="Mereny Z."/>
            <person name="Hegedus B."/>
            <person name="Baldrian P."/>
            <person name="Stursova M."/>
            <person name="Weitz H."/>
            <person name="Taylor A."/>
            <person name="Grigoriev I.V."/>
            <person name="Nagy L.G."/>
            <person name="Martin F."/>
            <person name="Kauserud H."/>
        </authorList>
    </citation>
    <scope>NUCLEOTIDE SEQUENCE</scope>
    <source>
        <strain evidence="3">CBHHK067</strain>
    </source>
</reference>
<keyword evidence="4" id="KW-1185">Reference proteome</keyword>
<protein>
    <submittedName>
        <fullName evidence="3">Uncharacterized protein</fullName>
    </submittedName>
</protein>
<organism evidence="3 4">
    <name type="scientific">Mycena rosella</name>
    <name type="common">Pink bonnet</name>
    <name type="synonym">Agaricus rosellus</name>
    <dbReference type="NCBI Taxonomy" id="1033263"/>
    <lineage>
        <taxon>Eukaryota</taxon>
        <taxon>Fungi</taxon>
        <taxon>Dikarya</taxon>
        <taxon>Basidiomycota</taxon>
        <taxon>Agaricomycotina</taxon>
        <taxon>Agaricomycetes</taxon>
        <taxon>Agaricomycetidae</taxon>
        <taxon>Agaricales</taxon>
        <taxon>Marasmiineae</taxon>
        <taxon>Mycenaceae</taxon>
        <taxon>Mycena</taxon>
    </lineage>
</organism>
<evidence type="ECO:0000256" key="2">
    <source>
        <dbReference type="SAM" id="Phobius"/>
    </source>
</evidence>
<keyword evidence="2" id="KW-0812">Transmembrane</keyword>
<dbReference type="EMBL" id="JARKIE010000005">
    <property type="protein sequence ID" value="KAJ7707616.1"/>
    <property type="molecule type" value="Genomic_DNA"/>
</dbReference>
<dbReference type="Proteomes" id="UP001221757">
    <property type="component" value="Unassembled WGS sequence"/>
</dbReference>
<accession>A0AAD7GXQ9</accession>
<sequence length="278" mass="30880">MQALADYFKPHRAEALSRIRSNAFAVLLIAVLSSLLPRIPALPTALAVALSGTRHRSWSADGIYALFCMLEVGAVALLSLNILQAVYAVKYPRAPIPPSPSPAKSKAIHMAPPTPQRSLRLSPNPAAPKILLLQRVGLRAPVFLIHVPLLPHLDALPRPALLHPPVILHQHLHVLHLHHHAHPQPHPLLLPWQARRRVHRASVRRRVPHRAPESPRLGRRMNEQCMISLSILMLSLSRWVLSAIIILFRSPWGDRAKTVLLRSARAIPNVSFLPAVLS</sequence>
<dbReference type="AlphaFoldDB" id="A0AAD7GXQ9"/>
<evidence type="ECO:0000313" key="3">
    <source>
        <dbReference type="EMBL" id="KAJ7707616.1"/>
    </source>
</evidence>
<evidence type="ECO:0000256" key="1">
    <source>
        <dbReference type="SAM" id="MobiDB-lite"/>
    </source>
</evidence>
<feature type="transmembrane region" description="Helical" evidence="2">
    <location>
        <begin position="63"/>
        <end position="83"/>
    </location>
</feature>
<evidence type="ECO:0000313" key="4">
    <source>
        <dbReference type="Proteomes" id="UP001221757"/>
    </source>
</evidence>
<comment type="caution">
    <text evidence="3">The sequence shown here is derived from an EMBL/GenBank/DDBJ whole genome shotgun (WGS) entry which is preliminary data.</text>
</comment>
<feature type="transmembrane region" description="Helical" evidence="2">
    <location>
        <begin position="226"/>
        <end position="248"/>
    </location>
</feature>
<keyword evidence="2" id="KW-0472">Membrane</keyword>
<feature type="region of interest" description="Disordered" evidence="1">
    <location>
        <begin position="100"/>
        <end position="120"/>
    </location>
</feature>